<evidence type="ECO:0000256" key="1">
    <source>
        <dbReference type="SAM" id="MobiDB-lite"/>
    </source>
</evidence>
<feature type="region of interest" description="Disordered" evidence="1">
    <location>
        <begin position="372"/>
        <end position="396"/>
    </location>
</feature>
<dbReference type="Proteomes" id="UP000738325">
    <property type="component" value="Unassembled WGS sequence"/>
</dbReference>
<proteinExistence type="predicted"/>
<evidence type="ECO:0000313" key="2">
    <source>
        <dbReference type="EMBL" id="KAG0304081.1"/>
    </source>
</evidence>
<reference evidence="2" key="1">
    <citation type="journal article" date="2020" name="Fungal Divers.">
        <title>Resolving the Mortierellaceae phylogeny through synthesis of multi-gene phylogenetics and phylogenomics.</title>
        <authorList>
            <person name="Vandepol N."/>
            <person name="Liber J."/>
            <person name="Desiro A."/>
            <person name="Na H."/>
            <person name="Kennedy M."/>
            <person name="Barry K."/>
            <person name="Grigoriev I.V."/>
            <person name="Miller A.N."/>
            <person name="O'Donnell K."/>
            <person name="Stajich J.E."/>
            <person name="Bonito G."/>
        </authorList>
    </citation>
    <scope>NUCLEOTIDE SEQUENCE</scope>
    <source>
        <strain evidence="2">REB-010B</strain>
    </source>
</reference>
<dbReference type="Pfam" id="PF12505">
    <property type="entry name" value="DUF3712"/>
    <property type="match status" value="1"/>
</dbReference>
<accession>A0A9P6QW32</accession>
<dbReference type="InterPro" id="IPR022185">
    <property type="entry name" value="DUF3712"/>
</dbReference>
<gene>
    <name evidence="2" type="ORF">BGZ99_002506</name>
</gene>
<name>A0A9P6QW32_9FUNG</name>
<dbReference type="AlphaFoldDB" id="A0A9P6QW32"/>
<organism evidence="2 3">
    <name type="scientific">Dissophora globulifera</name>
    <dbReference type="NCBI Taxonomy" id="979702"/>
    <lineage>
        <taxon>Eukaryota</taxon>
        <taxon>Fungi</taxon>
        <taxon>Fungi incertae sedis</taxon>
        <taxon>Mucoromycota</taxon>
        <taxon>Mortierellomycotina</taxon>
        <taxon>Mortierellomycetes</taxon>
        <taxon>Mortierellales</taxon>
        <taxon>Mortierellaceae</taxon>
        <taxon>Dissophora</taxon>
    </lineage>
</organism>
<dbReference type="OrthoDB" id="10039566at2759"/>
<evidence type="ECO:0000313" key="3">
    <source>
        <dbReference type="Proteomes" id="UP000738325"/>
    </source>
</evidence>
<sequence>IYEGFIRDLNAATTYQMGLRGTTDSILDLGALGMVEVKGIMIDVFAPVAGLQGLKQVDFISIVTANLDAAFNVVVSTFVDIHNPSNLTLHIGDLQLTAVLDFVSAAKAGPAVIKNLTLVPGDNWVIATASVSLFDPVGGIIAGEIVGSTDPIPFNLMAFDDATSNIALNAGLNELQTTILLPPGMLEGAAGANPPYSITDMALKLLPSTVDDGIMEMTMKFRNPFAGSGYTFLHPFDPASTTAGGITTDSVSLVFSEFQDDLTFSLFGNDTATLTFNIKLNANPAMSRSVYQSLVTESASGSVTLALIFRPLITIGQDPHVYNPFWDSNAMDSATKGQIPFKTGSDFGSILDWYDRQFPVIAAIPVATPSPTSTTDVVMPTSPAPSPSPVATTTIDPAPPAITVV</sequence>
<feature type="non-terminal residue" evidence="2">
    <location>
        <position position="1"/>
    </location>
</feature>
<keyword evidence="3" id="KW-1185">Reference proteome</keyword>
<dbReference type="EMBL" id="JAAAIP010001756">
    <property type="protein sequence ID" value="KAG0304081.1"/>
    <property type="molecule type" value="Genomic_DNA"/>
</dbReference>
<comment type="caution">
    <text evidence="2">The sequence shown here is derived from an EMBL/GenBank/DDBJ whole genome shotgun (WGS) entry which is preliminary data.</text>
</comment>
<protein>
    <submittedName>
        <fullName evidence="2">Uncharacterized protein</fullName>
    </submittedName>
</protein>